<sequence length="250" mass="27832">MALFPFLIFLTSLAGFFGNADLAETVVTYLLSVAPPDLVKPFADDIHAILTVPDRSVLALSIAITTYSAAGGVESIRTGLNRAYGYTETRWGIFRFLQNLLFVIGGAVVLLALSFLIVFGPLWWEQAAVWVPWLAQFTSWFDLLRYPVGLGLMFIALVIGHKYLPVKRHRMREILPGILITIGLWLLAAWTYADYITNFSRIQVMYAGLGNVVIALIFLYISALVIILGGEINQALIARRRDKIPVTPEN</sequence>
<gene>
    <name evidence="7" type="ORF">MNBD_ALPHA08-801</name>
</gene>
<feature type="transmembrane region" description="Helical" evidence="6">
    <location>
        <begin position="174"/>
        <end position="193"/>
    </location>
</feature>
<proteinExistence type="predicted"/>
<feature type="transmembrane region" description="Helical" evidence="6">
    <location>
        <begin position="57"/>
        <end position="80"/>
    </location>
</feature>
<comment type="subcellular location">
    <subcellularLocation>
        <location evidence="1">Cell membrane</location>
        <topology evidence="1">Multi-pass membrane protein</topology>
    </subcellularLocation>
</comment>
<reference evidence="7" key="1">
    <citation type="submission" date="2018-06" db="EMBL/GenBank/DDBJ databases">
        <authorList>
            <person name="Zhirakovskaya E."/>
        </authorList>
    </citation>
    <scope>NUCLEOTIDE SEQUENCE</scope>
</reference>
<dbReference type="PIRSF" id="PIRSF035875">
    <property type="entry name" value="RNase_BN"/>
    <property type="match status" value="1"/>
</dbReference>
<feature type="transmembrane region" description="Helical" evidence="6">
    <location>
        <begin position="100"/>
        <end position="124"/>
    </location>
</feature>
<evidence type="ECO:0000256" key="3">
    <source>
        <dbReference type="ARBA" id="ARBA00022692"/>
    </source>
</evidence>
<accession>A0A3B0SFG4</accession>
<evidence type="ECO:0000256" key="1">
    <source>
        <dbReference type="ARBA" id="ARBA00004651"/>
    </source>
</evidence>
<protein>
    <submittedName>
        <fullName evidence="7">Uncharacterized protein</fullName>
    </submittedName>
</protein>
<evidence type="ECO:0000313" key="7">
    <source>
        <dbReference type="EMBL" id="VAV99696.1"/>
    </source>
</evidence>
<organism evidence="7">
    <name type="scientific">hydrothermal vent metagenome</name>
    <dbReference type="NCBI Taxonomy" id="652676"/>
    <lineage>
        <taxon>unclassified sequences</taxon>
        <taxon>metagenomes</taxon>
        <taxon>ecological metagenomes</taxon>
    </lineage>
</organism>
<dbReference type="PANTHER" id="PTHR30213">
    <property type="entry name" value="INNER MEMBRANE PROTEIN YHJD"/>
    <property type="match status" value="1"/>
</dbReference>
<dbReference type="GO" id="GO:0005886">
    <property type="term" value="C:plasma membrane"/>
    <property type="evidence" value="ECO:0007669"/>
    <property type="project" value="UniProtKB-SubCell"/>
</dbReference>
<dbReference type="EMBL" id="UOEC01000166">
    <property type="protein sequence ID" value="VAV99696.1"/>
    <property type="molecule type" value="Genomic_DNA"/>
</dbReference>
<keyword evidence="2" id="KW-1003">Cell membrane</keyword>
<keyword evidence="3 6" id="KW-0812">Transmembrane</keyword>
<feature type="transmembrane region" description="Helical" evidence="6">
    <location>
        <begin position="144"/>
        <end position="162"/>
    </location>
</feature>
<evidence type="ECO:0000256" key="5">
    <source>
        <dbReference type="ARBA" id="ARBA00023136"/>
    </source>
</evidence>
<evidence type="ECO:0000256" key="2">
    <source>
        <dbReference type="ARBA" id="ARBA00022475"/>
    </source>
</evidence>
<name>A0A3B0SFG4_9ZZZZ</name>
<dbReference type="Pfam" id="PF03631">
    <property type="entry name" value="Virul_fac_BrkB"/>
    <property type="match status" value="1"/>
</dbReference>
<dbReference type="PANTHER" id="PTHR30213:SF0">
    <property type="entry name" value="UPF0761 MEMBRANE PROTEIN YIHY"/>
    <property type="match status" value="1"/>
</dbReference>
<evidence type="ECO:0000256" key="4">
    <source>
        <dbReference type="ARBA" id="ARBA00022989"/>
    </source>
</evidence>
<keyword evidence="4 6" id="KW-1133">Transmembrane helix</keyword>
<dbReference type="InterPro" id="IPR017039">
    <property type="entry name" value="Virul_fac_BrkB"/>
</dbReference>
<dbReference type="AlphaFoldDB" id="A0A3B0SFG4"/>
<evidence type="ECO:0000256" key="6">
    <source>
        <dbReference type="SAM" id="Phobius"/>
    </source>
</evidence>
<feature type="transmembrane region" description="Helical" evidence="6">
    <location>
        <begin position="205"/>
        <end position="230"/>
    </location>
</feature>
<keyword evidence="5 6" id="KW-0472">Membrane</keyword>